<protein>
    <submittedName>
        <fullName evidence="1">Uncharacterized protein</fullName>
    </submittedName>
</protein>
<reference evidence="1 2" key="1">
    <citation type="submission" date="2023-08" db="EMBL/GenBank/DDBJ databases">
        <title>Genome sequencing of plant associated microbes to promote plant fitness in Sorghum bicolor and Oryza sativa.</title>
        <authorList>
            <person name="Coleman-Derr D."/>
        </authorList>
    </citation>
    <scope>NUCLEOTIDE SEQUENCE [LARGE SCALE GENOMIC DNA]</scope>
    <source>
        <strain evidence="1 2">SLBN-33</strain>
    </source>
</reference>
<dbReference type="EMBL" id="JAVIZN010000002">
    <property type="protein sequence ID" value="MDR6202525.1"/>
    <property type="molecule type" value="Genomic_DNA"/>
</dbReference>
<accession>A0ABD5CB96</accession>
<dbReference type="AlphaFoldDB" id="A0ABD5CB96"/>
<comment type="caution">
    <text evidence="1">The sequence shown here is derived from an EMBL/GenBank/DDBJ whole genome shotgun (WGS) entry which is preliminary data.</text>
</comment>
<dbReference type="RefSeq" id="WP_310030700.1">
    <property type="nucleotide sequence ID" value="NZ_JAVIZN010000002.1"/>
</dbReference>
<proteinExistence type="predicted"/>
<dbReference type="Proteomes" id="UP001245184">
    <property type="component" value="Unassembled WGS sequence"/>
</dbReference>
<name>A0ABD5CB96_9BURK</name>
<evidence type="ECO:0000313" key="2">
    <source>
        <dbReference type="Proteomes" id="UP001245184"/>
    </source>
</evidence>
<evidence type="ECO:0000313" key="1">
    <source>
        <dbReference type="EMBL" id="MDR6202525.1"/>
    </source>
</evidence>
<sequence length="137" mass="15126">MNAAVQPAQSGGFICRDGRCLTLYGERDANLPAGLYLGLFHGRDAADADMDDWGFAGPVIGPLNYVHTTYASEVKLRFIDGRRAALYFPDTGDITNLTTGERTPCPEAVLSIAQDLLVFDGRYFGDWTVFYHKEQVQ</sequence>
<gene>
    <name evidence="1" type="ORF">QF025_001245</name>
</gene>
<organism evidence="1 2">
    <name type="scientific">Paraburkholderia graminis</name>
    <dbReference type="NCBI Taxonomy" id="60548"/>
    <lineage>
        <taxon>Bacteria</taxon>
        <taxon>Pseudomonadati</taxon>
        <taxon>Pseudomonadota</taxon>
        <taxon>Betaproteobacteria</taxon>
        <taxon>Burkholderiales</taxon>
        <taxon>Burkholderiaceae</taxon>
        <taxon>Paraburkholderia</taxon>
    </lineage>
</organism>